<feature type="domain" description="N-acetyltransferase" evidence="1">
    <location>
        <begin position="135"/>
        <end position="282"/>
    </location>
</feature>
<gene>
    <name evidence="2" type="ORF">LY89DRAFT_337841</name>
</gene>
<keyword evidence="3" id="KW-1185">Reference proteome</keyword>
<dbReference type="KEGG" id="psco:LY89DRAFT_337841"/>
<sequence length="282" mass="30582">MLLTSREMAQRLEEADILHISRQIDVCAQLFPDHKSHTVPIGHGVAAITLTSFGRKLNRITGYGVAGPVSENDLAAVEDLFAKNGVNTELSLCPLANPSAFQVLESRGYVIKDFINSYVRILTDDDLKEVKEDGVKISRVTAEQAQEFPSWSLAGYRDGGRAELLLETLGRIASMRADTSLYIATVEGKVAGTACMALIETTKGGVAHLYTDSTLPEYRGRGIQAALLKARLVEARKAGYDLASVQARPGNGSCRNIERAGFSLAYTKAWCVKASTQTQMAK</sequence>
<dbReference type="EMBL" id="KQ947436">
    <property type="protein sequence ID" value="KUJ08197.1"/>
    <property type="molecule type" value="Genomic_DNA"/>
</dbReference>
<dbReference type="PROSITE" id="PS51186">
    <property type="entry name" value="GNAT"/>
    <property type="match status" value="1"/>
</dbReference>
<dbReference type="CDD" id="cd04301">
    <property type="entry name" value="NAT_SF"/>
    <property type="match status" value="1"/>
</dbReference>
<evidence type="ECO:0000313" key="3">
    <source>
        <dbReference type="Proteomes" id="UP000070700"/>
    </source>
</evidence>
<evidence type="ECO:0000313" key="2">
    <source>
        <dbReference type="EMBL" id="KUJ08197.1"/>
    </source>
</evidence>
<dbReference type="GO" id="GO:0016747">
    <property type="term" value="F:acyltransferase activity, transferring groups other than amino-acyl groups"/>
    <property type="evidence" value="ECO:0007669"/>
    <property type="project" value="InterPro"/>
</dbReference>
<proteinExistence type="predicted"/>
<dbReference type="GeneID" id="28816561"/>
<reference evidence="2 3" key="1">
    <citation type="submission" date="2015-10" db="EMBL/GenBank/DDBJ databases">
        <title>Full genome of DAOMC 229536 Phialocephala scopiformis, a fungal endophyte of spruce producing the potent anti-insectan compound rugulosin.</title>
        <authorList>
            <consortium name="DOE Joint Genome Institute"/>
            <person name="Walker A.K."/>
            <person name="Frasz S.L."/>
            <person name="Seifert K.A."/>
            <person name="Miller J.D."/>
            <person name="Mondo S.J."/>
            <person name="Labutti K."/>
            <person name="Lipzen A."/>
            <person name="Dockter R."/>
            <person name="Kennedy M."/>
            <person name="Grigoriev I.V."/>
            <person name="Spatafora J.W."/>
        </authorList>
    </citation>
    <scope>NUCLEOTIDE SEQUENCE [LARGE SCALE GENOMIC DNA]</scope>
    <source>
        <strain evidence="2 3">CBS 120377</strain>
    </source>
</reference>
<evidence type="ECO:0000259" key="1">
    <source>
        <dbReference type="PROSITE" id="PS51186"/>
    </source>
</evidence>
<dbReference type="InterPro" id="IPR016181">
    <property type="entry name" value="Acyl_CoA_acyltransferase"/>
</dbReference>
<organism evidence="2 3">
    <name type="scientific">Mollisia scopiformis</name>
    <name type="common">Conifer needle endophyte fungus</name>
    <name type="synonym">Phialocephala scopiformis</name>
    <dbReference type="NCBI Taxonomy" id="149040"/>
    <lineage>
        <taxon>Eukaryota</taxon>
        <taxon>Fungi</taxon>
        <taxon>Dikarya</taxon>
        <taxon>Ascomycota</taxon>
        <taxon>Pezizomycotina</taxon>
        <taxon>Leotiomycetes</taxon>
        <taxon>Helotiales</taxon>
        <taxon>Mollisiaceae</taxon>
        <taxon>Mollisia</taxon>
    </lineage>
</organism>
<dbReference type="RefSeq" id="XP_018062552.1">
    <property type="nucleotide sequence ID" value="XM_018206835.1"/>
</dbReference>
<dbReference type="AlphaFoldDB" id="A0A132B957"/>
<dbReference type="InterPro" id="IPR000182">
    <property type="entry name" value="GNAT_dom"/>
</dbReference>
<dbReference type="Gene3D" id="3.40.630.30">
    <property type="match status" value="1"/>
</dbReference>
<accession>A0A132B957</accession>
<dbReference type="OrthoDB" id="3853310at2759"/>
<name>A0A132B957_MOLSC</name>
<dbReference type="Pfam" id="PF00583">
    <property type="entry name" value="Acetyltransf_1"/>
    <property type="match status" value="1"/>
</dbReference>
<protein>
    <recommendedName>
        <fullName evidence="1">N-acetyltransferase domain-containing protein</fullName>
    </recommendedName>
</protein>
<dbReference type="SUPFAM" id="SSF55729">
    <property type="entry name" value="Acyl-CoA N-acyltransferases (Nat)"/>
    <property type="match status" value="1"/>
</dbReference>
<dbReference type="Proteomes" id="UP000070700">
    <property type="component" value="Unassembled WGS sequence"/>
</dbReference>
<dbReference type="InParanoid" id="A0A132B957"/>